<dbReference type="PANTHER" id="PTHR20275">
    <property type="entry name" value="NAD KINASE"/>
    <property type="match status" value="1"/>
</dbReference>
<dbReference type="Gene3D" id="1.10.10.10">
    <property type="entry name" value="Winged helix-like DNA-binding domain superfamily/Winged helix DNA-binding domain"/>
    <property type="match status" value="1"/>
</dbReference>
<proteinExistence type="predicted"/>
<evidence type="ECO:0000313" key="3">
    <source>
        <dbReference type="Proteomes" id="UP000277582"/>
    </source>
</evidence>
<dbReference type="GO" id="GO:0019674">
    <property type="term" value="P:NAD+ metabolic process"/>
    <property type="evidence" value="ECO:0007669"/>
    <property type="project" value="InterPro"/>
</dbReference>
<dbReference type="PANTHER" id="PTHR20275:SF0">
    <property type="entry name" value="NAD KINASE"/>
    <property type="match status" value="1"/>
</dbReference>
<sequence length="316" mass="35246">MRFGVISQDEKVKSWLETQIEIFGGAISDDPDIIIIFGSDRDFLEALHRIKGKLVLPIGNSGPSFFSEIGVDEVHQAIKKVVSGDYILEEAMRLSIEVDGNLMPPALNEVAIFPSKSAVPMEYVLEVDGDELFRDYSDGIIIATPTGSTAYSMSAGGPVVIKNADVILIVPVNSIDPGRRPIVAPGESLISIRDIGSRYECEAIVDGIERVKVRSDVKVRKGDSIRIIRFERKILSKGKITRKKKVTEEILKLPPSAKLILKVIEYEGPLSRKEIIERTLLPERTVRYAISQLLRRGLISRSLDPRNPRQQVYARR</sequence>
<dbReference type="Gene3D" id="3.40.50.10330">
    <property type="entry name" value="Probable inorganic polyphosphate/atp-NAD kinase, domain 1"/>
    <property type="match status" value="1"/>
</dbReference>
<dbReference type="Pfam" id="PF13412">
    <property type="entry name" value="HTH_24"/>
    <property type="match status" value="1"/>
</dbReference>
<accession>A0A3R9RN95</accession>
<dbReference type="Pfam" id="PF20143">
    <property type="entry name" value="NAD_kinase_C"/>
    <property type="match status" value="1"/>
</dbReference>
<dbReference type="GO" id="GO:0006741">
    <property type="term" value="P:NADP+ biosynthetic process"/>
    <property type="evidence" value="ECO:0007669"/>
    <property type="project" value="TreeGrafter"/>
</dbReference>
<dbReference type="AlphaFoldDB" id="A0A3R9RN95"/>
<evidence type="ECO:0000313" key="1">
    <source>
        <dbReference type="EMBL" id="RSN74351.1"/>
    </source>
</evidence>
<reference evidence="1 3" key="1">
    <citation type="submission" date="2018-10" db="EMBL/GenBank/DDBJ databases">
        <title>Co-occurring genomic capacity for anaerobic methane metabolism and dissimilatory sulfite reduction discovered in the Korarchaeota.</title>
        <authorList>
            <person name="Mckay L.J."/>
            <person name="Dlakic M."/>
            <person name="Fields M.W."/>
            <person name="Delmont T.O."/>
            <person name="Eren A.M."/>
            <person name="Jay Z.J."/>
            <person name="Klingelsmith K.B."/>
            <person name="Rusch D.B."/>
            <person name="Inskeep W.P."/>
        </authorList>
    </citation>
    <scope>NUCLEOTIDE SEQUENCE [LARGE SCALE GENOMIC DNA]</scope>
    <source>
        <strain evidence="1 3">MDKW</strain>
    </source>
</reference>
<dbReference type="SUPFAM" id="SSF46785">
    <property type="entry name" value="Winged helix' DNA-binding domain"/>
    <property type="match status" value="1"/>
</dbReference>
<protein>
    <submittedName>
        <fullName evidence="1">Winged helix-turn-helix transcriptional regulator</fullName>
    </submittedName>
</protein>
<dbReference type="RefSeq" id="WP_125671525.1">
    <property type="nucleotide sequence ID" value="NZ_RCOS01000096.1"/>
</dbReference>
<dbReference type="InterPro" id="IPR017438">
    <property type="entry name" value="ATP-NAD_kinase_N"/>
</dbReference>
<dbReference type="Gene3D" id="2.60.200.30">
    <property type="entry name" value="Probable inorganic polyphosphate/atp-NAD kinase, domain 2"/>
    <property type="match status" value="1"/>
</dbReference>
<dbReference type="EMBL" id="RXII01000014">
    <property type="protein sequence ID" value="RZN63427.1"/>
    <property type="molecule type" value="Genomic_DNA"/>
</dbReference>
<dbReference type="Proteomes" id="UP000316217">
    <property type="component" value="Unassembled WGS sequence"/>
</dbReference>
<dbReference type="InterPro" id="IPR017437">
    <property type="entry name" value="ATP-NAD_kinase_PpnK-typ_C"/>
</dbReference>
<reference evidence="2 4" key="2">
    <citation type="journal article" date="2019" name="Nat. Microbiol.">
        <title>Wide diversity of methane and short-chain alkane metabolisms in uncultured archaea.</title>
        <authorList>
            <person name="Borrel G."/>
            <person name="Adam P.S."/>
            <person name="McKay L.J."/>
            <person name="Chen L.X."/>
            <person name="Sierra-Garcia I.N."/>
            <person name="Sieber C.M."/>
            <person name="Letourneur Q."/>
            <person name="Ghozlane A."/>
            <person name="Andersen G.L."/>
            <person name="Li W.J."/>
            <person name="Hallam S.J."/>
            <person name="Muyzer G."/>
            <person name="de Oliveira V.M."/>
            <person name="Inskeep W.P."/>
            <person name="Banfield J.F."/>
            <person name="Gribaldo S."/>
        </authorList>
    </citation>
    <scope>NUCLEOTIDE SEQUENCE [LARGE SCALE GENOMIC DNA]</scope>
    <source>
        <strain evidence="2">NM4</strain>
    </source>
</reference>
<evidence type="ECO:0000313" key="4">
    <source>
        <dbReference type="Proteomes" id="UP000316217"/>
    </source>
</evidence>
<dbReference type="EMBL" id="RCOS01000096">
    <property type="protein sequence ID" value="RSN74351.1"/>
    <property type="molecule type" value="Genomic_DNA"/>
</dbReference>
<dbReference type="OrthoDB" id="350804at2157"/>
<dbReference type="InterPro" id="IPR016064">
    <property type="entry name" value="NAD/diacylglycerol_kinase_sf"/>
</dbReference>
<dbReference type="Proteomes" id="UP000277582">
    <property type="component" value="Unassembled WGS sequence"/>
</dbReference>
<name>A0A3R9RN95_9CREN</name>
<organism evidence="1 3">
    <name type="scientific">Candidatus Methanodesulfokora washburnensis</name>
    <dbReference type="NCBI Taxonomy" id="2478471"/>
    <lineage>
        <taxon>Archaea</taxon>
        <taxon>Thermoproteota</taxon>
        <taxon>Candidatus Korarchaeia</taxon>
        <taxon>Candidatus Korarchaeia incertae sedis</taxon>
        <taxon>Candidatus Methanodesulfokora</taxon>
    </lineage>
</organism>
<gene>
    <name evidence="1" type="ORF">D6D85_08260</name>
    <name evidence="2" type="ORF">EF810_00835</name>
</gene>
<dbReference type="SUPFAM" id="SSF111331">
    <property type="entry name" value="NAD kinase/diacylglycerol kinase-like"/>
    <property type="match status" value="1"/>
</dbReference>
<dbReference type="InterPro" id="IPR036390">
    <property type="entry name" value="WH_DNA-bd_sf"/>
</dbReference>
<comment type="caution">
    <text evidence="1">The sequence shown here is derived from an EMBL/GenBank/DDBJ whole genome shotgun (WGS) entry which is preliminary data.</text>
</comment>
<dbReference type="GO" id="GO:0003951">
    <property type="term" value="F:NAD+ kinase activity"/>
    <property type="evidence" value="ECO:0007669"/>
    <property type="project" value="InterPro"/>
</dbReference>
<evidence type="ECO:0000313" key="2">
    <source>
        <dbReference type="EMBL" id="RZN63427.1"/>
    </source>
</evidence>
<keyword evidence="3" id="KW-1185">Reference proteome</keyword>
<dbReference type="InterPro" id="IPR036388">
    <property type="entry name" value="WH-like_DNA-bd_sf"/>
</dbReference>